<accession>A0A511DNK7</accession>
<protein>
    <recommendedName>
        <fullName evidence="4">HTH marR-type domain-containing protein</fullName>
    </recommendedName>
</protein>
<dbReference type="SMART" id="SM00347">
    <property type="entry name" value="HTH_MARR"/>
    <property type="match status" value="1"/>
</dbReference>
<feature type="domain" description="HTH marR-type" evidence="4">
    <location>
        <begin position="9"/>
        <end position="145"/>
    </location>
</feature>
<dbReference type="SUPFAM" id="SSF46785">
    <property type="entry name" value="Winged helix' DNA-binding domain"/>
    <property type="match status" value="1"/>
</dbReference>
<dbReference type="PROSITE" id="PS01117">
    <property type="entry name" value="HTH_MARR_1"/>
    <property type="match status" value="1"/>
</dbReference>
<keyword evidence="3" id="KW-0804">Transcription</keyword>
<dbReference type="CDD" id="cd00090">
    <property type="entry name" value="HTH_ARSR"/>
    <property type="match status" value="1"/>
</dbReference>
<dbReference type="Pfam" id="PF01047">
    <property type="entry name" value="MarR"/>
    <property type="match status" value="1"/>
</dbReference>
<evidence type="ECO:0000256" key="2">
    <source>
        <dbReference type="ARBA" id="ARBA00023125"/>
    </source>
</evidence>
<organism evidence="5 6">
    <name type="scientific">Pseudonocardia sulfidoxydans NBRC 16205</name>
    <dbReference type="NCBI Taxonomy" id="1223511"/>
    <lineage>
        <taxon>Bacteria</taxon>
        <taxon>Bacillati</taxon>
        <taxon>Actinomycetota</taxon>
        <taxon>Actinomycetes</taxon>
        <taxon>Pseudonocardiales</taxon>
        <taxon>Pseudonocardiaceae</taxon>
        <taxon>Pseudonocardia</taxon>
    </lineage>
</organism>
<keyword evidence="2" id="KW-0238">DNA-binding</keyword>
<dbReference type="PROSITE" id="PS50995">
    <property type="entry name" value="HTH_MARR_2"/>
    <property type="match status" value="1"/>
</dbReference>
<dbReference type="GO" id="GO:0003677">
    <property type="term" value="F:DNA binding"/>
    <property type="evidence" value="ECO:0007669"/>
    <property type="project" value="UniProtKB-KW"/>
</dbReference>
<dbReference type="InterPro" id="IPR023187">
    <property type="entry name" value="Tscrpt_reg_MarR-type_CS"/>
</dbReference>
<dbReference type="Gene3D" id="1.10.10.10">
    <property type="entry name" value="Winged helix-like DNA-binding domain superfamily/Winged helix DNA-binding domain"/>
    <property type="match status" value="1"/>
</dbReference>
<evidence type="ECO:0000256" key="3">
    <source>
        <dbReference type="ARBA" id="ARBA00023163"/>
    </source>
</evidence>
<comment type="caution">
    <text evidence="5">The sequence shown here is derived from an EMBL/GenBank/DDBJ whole genome shotgun (WGS) entry which is preliminary data.</text>
</comment>
<evidence type="ECO:0000259" key="4">
    <source>
        <dbReference type="PROSITE" id="PS50995"/>
    </source>
</evidence>
<proteinExistence type="predicted"/>
<dbReference type="Proteomes" id="UP000321685">
    <property type="component" value="Unassembled WGS sequence"/>
</dbReference>
<evidence type="ECO:0000256" key="1">
    <source>
        <dbReference type="ARBA" id="ARBA00023015"/>
    </source>
</evidence>
<dbReference type="EMBL" id="BJVJ01000088">
    <property type="protein sequence ID" value="GEL26400.1"/>
    <property type="molecule type" value="Genomic_DNA"/>
</dbReference>
<evidence type="ECO:0000313" key="6">
    <source>
        <dbReference type="Proteomes" id="UP000321685"/>
    </source>
</evidence>
<dbReference type="PANTHER" id="PTHR42756">
    <property type="entry name" value="TRANSCRIPTIONAL REGULATOR, MARR"/>
    <property type="match status" value="1"/>
</dbReference>
<dbReference type="AlphaFoldDB" id="A0A511DNK7"/>
<gene>
    <name evidence="5" type="ORF">PSU4_53540</name>
</gene>
<dbReference type="InterPro" id="IPR000835">
    <property type="entry name" value="HTH_MarR-typ"/>
</dbReference>
<keyword evidence="6" id="KW-1185">Reference proteome</keyword>
<evidence type="ECO:0000313" key="5">
    <source>
        <dbReference type="EMBL" id="GEL26400.1"/>
    </source>
</evidence>
<dbReference type="InterPro" id="IPR011991">
    <property type="entry name" value="ArsR-like_HTH"/>
</dbReference>
<dbReference type="InterPro" id="IPR036388">
    <property type="entry name" value="WH-like_DNA-bd_sf"/>
</dbReference>
<reference evidence="5 6" key="1">
    <citation type="submission" date="2019-07" db="EMBL/GenBank/DDBJ databases">
        <title>Whole genome shotgun sequence of Pseudonocardia sulfidoxydans NBRC 16205.</title>
        <authorList>
            <person name="Hosoyama A."/>
            <person name="Uohara A."/>
            <person name="Ohji S."/>
            <person name="Ichikawa N."/>
        </authorList>
    </citation>
    <scope>NUCLEOTIDE SEQUENCE [LARGE SCALE GENOMIC DNA]</scope>
    <source>
        <strain evidence="5 6">NBRC 16205</strain>
    </source>
</reference>
<sequence length="171" mass="18835">MMDAEQEWGRSVFASMTALTRAIEALHAGEWVQRASGVALDRALHPVVASVGERGSARISDIARDLGLTVPTVSRHVAQLLERGLLERVSTTADRRTTVVRLSARGRAVRSQLRRAWVDILGLATQDWADDERRAFEDLFARFAQGLRTAQPGRNGRGRVVRVEHGDSAQA</sequence>
<dbReference type="InterPro" id="IPR036390">
    <property type="entry name" value="WH_DNA-bd_sf"/>
</dbReference>
<name>A0A511DNK7_9PSEU</name>
<keyword evidence="1" id="KW-0805">Transcription regulation</keyword>
<dbReference type="GO" id="GO:0003700">
    <property type="term" value="F:DNA-binding transcription factor activity"/>
    <property type="evidence" value="ECO:0007669"/>
    <property type="project" value="InterPro"/>
</dbReference>
<dbReference type="PANTHER" id="PTHR42756:SF1">
    <property type="entry name" value="TRANSCRIPTIONAL REPRESSOR OF EMRAB OPERON"/>
    <property type="match status" value="1"/>
</dbReference>